<comment type="caution">
    <text evidence="1">The sequence shown here is derived from an EMBL/GenBank/DDBJ whole genome shotgun (WGS) entry which is preliminary data.</text>
</comment>
<evidence type="ECO:0000313" key="2">
    <source>
        <dbReference type="Proteomes" id="UP000239549"/>
    </source>
</evidence>
<dbReference type="Proteomes" id="UP000239549">
    <property type="component" value="Unassembled WGS sequence"/>
</dbReference>
<accession>A0A2L2XM73</accession>
<reference evidence="2" key="1">
    <citation type="submission" date="2018-02" db="EMBL/GenBank/DDBJ databases">
        <title>Genome sequence of Desulfocucumis palustris strain NAW-5.</title>
        <authorList>
            <person name="Watanabe M."/>
            <person name="Kojima H."/>
            <person name="Fukui M."/>
        </authorList>
    </citation>
    <scope>NUCLEOTIDE SEQUENCE [LARGE SCALE GENOMIC DNA]</scope>
    <source>
        <strain evidence="2">NAW-5</strain>
    </source>
</reference>
<evidence type="ECO:0000313" key="1">
    <source>
        <dbReference type="EMBL" id="GBF35426.1"/>
    </source>
</evidence>
<name>A0A2L2XM73_9FIRM</name>
<keyword evidence="2" id="KW-1185">Reference proteome</keyword>
<gene>
    <name evidence="1" type="ORF">DCCM_4553</name>
</gene>
<dbReference type="AlphaFoldDB" id="A0A2L2XM73"/>
<protein>
    <submittedName>
        <fullName evidence="1">Uncharacterized protein</fullName>
    </submittedName>
</protein>
<proteinExistence type="predicted"/>
<organism evidence="1 2">
    <name type="scientific">Desulfocucumis palustris</name>
    <dbReference type="NCBI Taxonomy" id="1898651"/>
    <lineage>
        <taxon>Bacteria</taxon>
        <taxon>Bacillati</taxon>
        <taxon>Bacillota</taxon>
        <taxon>Clostridia</taxon>
        <taxon>Eubacteriales</taxon>
        <taxon>Desulfocucumaceae</taxon>
        <taxon>Desulfocucumis</taxon>
    </lineage>
</organism>
<sequence length="82" mass="9399">MYESNAYDEGDESSGHVSLGDVLEFAEDILTKSSNYNISFSHFVRPETDEEREENGHTAVDTWYTEDERTKIGDLELQFETA</sequence>
<dbReference type="EMBL" id="BFAV01000162">
    <property type="protein sequence ID" value="GBF35426.1"/>
    <property type="molecule type" value="Genomic_DNA"/>
</dbReference>